<dbReference type="PANTHER" id="PTHR33498">
    <property type="entry name" value="TRANSPOSASE FOR INSERTION SEQUENCE ELEMENT IS1557"/>
    <property type="match status" value="1"/>
</dbReference>
<dbReference type="Proteomes" id="UP001212401">
    <property type="component" value="Unassembled WGS sequence"/>
</dbReference>
<dbReference type="EMBL" id="JAKHPH010000045">
    <property type="protein sequence ID" value="MCZ3668425.1"/>
    <property type="molecule type" value="Genomic_DNA"/>
</dbReference>
<sequence length="102" mass="12033">MSQNNSILNLLEIEDQNIKIQKVDTTIQNNEKVKLIYASLSYPVERCKNCGFKSVVKNGRRKTHLRLESLNGTRYEMILAKQRYYCSNCQMYFASKKCREMQ</sequence>
<organism evidence="2 3">
    <name type="scientific">Limosilactobacillus vaginalis</name>
    <dbReference type="NCBI Taxonomy" id="1633"/>
    <lineage>
        <taxon>Bacteria</taxon>
        <taxon>Bacillati</taxon>
        <taxon>Bacillota</taxon>
        <taxon>Bacilli</taxon>
        <taxon>Lactobacillales</taxon>
        <taxon>Lactobacillaceae</taxon>
        <taxon>Limosilactobacillus</taxon>
    </lineage>
</organism>
<evidence type="ECO:0000259" key="1">
    <source>
        <dbReference type="Pfam" id="PF14690"/>
    </source>
</evidence>
<proteinExistence type="predicted"/>
<dbReference type="PANTHER" id="PTHR33498:SF1">
    <property type="entry name" value="TRANSPOSASE FOR INSERTION SEQUENCE ELEMENT IS1557"/>
    <property type="match status" value="1"/>
</dbReference>
<feature type="domain" description="Transposase IS204/IS1001/IS1096/IS1165 zinc-finger" evidence="1">
    <location>
        <begin position="44"/>
        <end position="89"/>
    </location>
</feature>
<reference evidence="2" key="1">
    <citation type="submission" date="2022-01" db="EMBL/GenBank/DDBJ databases">
        <title>VMRC isolate genome collection.</title>
        <authorList>
            <person name="France M."/>
            <person name="Rutt L."/>
            <person name="Humphrys M."/>
            <person name="Ravel J."/>
        </authorList>
    </citation>
    <scope>NUCLEOTIDE SEQUENCE</scope>
    <source>
        <strain evidence="2">C0048A1</strain>
    </source>
</reference>
<name>A0AAW5WVK5_9LACO</name>
<dbReference type="AlphaFoldDB" id="A0AAW5WVK5"/>
<protein>
    <submittedName>
        <fullName evidence="2">Transposase family protein</fullName>
    </submittedName>
</protein>
<dbReference type="RefSeq" id="WP_269296280.1">
    <property type="nucleotide sequence ID" value="NZ_JAKHPH010000045.1"/>
</dbReference>
<evidence type="ECO:0000313" key="2">
    <source>
        <dbReference type="EMBL" id="MCZ3668425.1"/>
    </source>
</evidence>
<evidence type="ECO:0000313" key="3">
    <source>
        <dbReference type="Proteomes" id="UP001212401"/>
    </source>
</evidence>
<comment type="caution">
    <text evidence="2">The sequence shown here is derived from an EMBL/GenBank/DDBJ whole genome shotgun (WGS) entry which is preliminary data.</text>
</comment>
<dbReference type="Pfam" id="PF14690">
    <property type="entry name" value="Zn_ribbon_ISL3"/>
    <property type="match status" value="1"/>
</dbReference>
<dbReference type="InterPro" id="IPR047951">
    <property type="entry name" value="Transpos_ISL3"/>
</dbReference>
<gene>
    <name evidence="2" type="ORF">L2724_09235</name>
</gene>
<dbReference type="InterPro" id="IPR029261">
    <property type="entry name" value="Transposase_Znf"/>
</dbReference>
<accession>A0AAW5WVK5</accession>